<dbReference type="PANTHER" id="PTHR42794">
    <property type="entry name" value="HEMIN IMPORT ATP-BINDING PROTEIN HMUV"/>
    <property type="match status" value="1"/>
</dbReference>
<keyword evidence="3 7" id="KW-0067">ATP-binding</keyword>
<dbReference type="Gene3D" id="3.40.50.300">
    <property type="entry name" value="P-loop containing nucleotide triphosphate hydrolases"/>
    <property type="match status" value="1"/>
</dbReference>
<keyword evidence="1" id="KW-0813">Transport</keyword>
<dbReference type="SMART" id="SM00382">
    <property type="entry name" value="AAA"/>
    <property type="match status" value="1"/>
</dbReference>
<dbReference type="PANTHER" id="PTHR42794:SF1">
    <property type="entry name" value="HEMIN IMPORT ATP-BINDING PROTEIN HMUV"/>
    <property type="match status" value="1"/>
</dbReference>
<dbReference type="GO" id="GO:0005524">
    <property type="term" value="F:ATP binding"/>
    <property type="evidence" value="ECO:0007669"/>
    <property type="project" value="UniProtKB-KW"/>
</dbReference>
<dbReference type="Pfam" id="PF00005">
    <property type="entry name" value="ABC_tran"/>
    <property type="match status" value="1"/>
</dbReference>
<dbReference type="EMBL" id="ATBP01001855">
    <property type="protein sequence ID" value="ETR66627.1"/>
    <property type="molecule type" value="Genomic_DNA"/>
</dbReference>
<keyword evidence="4" id="KW-1278">Translocase</keyword>
<keyword evidence="2" id="KW-0547">Nucleotide-binding</keyword>
<dbReference type="SUPFAM" id="SSF52540">
    <property type="entry name" value="P-loop containing nucleoside triphosphate hydrolases"/>
    <property type="match status" value="1"/>
</dbReference>
<sequence>MNAISEILKTKQVSVGYANKIVLEDVNFQINKGEFVSLLGPNGAGKTTLLRTLSRHLAPLSGAVLIMQTDLQAFTQEDLARTMSVVLTEKVSPPFFRVWDFVALGRYPHTGFLGKLNPTDNEAVMTSLEMVNGKELLNRDINTLSDGERQKILIARALAQDPKIILLDEPTMHLDLKHRMEVMRILQSLCRDKGITVIASLHDVDIASKISDRVGLVKNSRITTFGTPETVLDTETVSDLYNFDGAAFSRPLGSIE</sequence>
<dbReference type="Proteomes" id="UP000189670">
    <property type="component" value="Unassembled WGS sequence"/>
</dbReference>
<gene>
    <name evidence="7" type="ORF">OMM_12553</name>
</gene>
<evidence type="ECO:0000256" key="4">
    <source>
        <dbReference type="ARBA" id="ARBA00022967"/>
    </source>
</evidence>
<comment type="function">
    <text evidence="5">Part of the ABC transporter complex HmuTUV involved in hemin import. Responsible for energy coupling to the transport system.</text>
</comment>
<evidence type="ECO:0000256" key="3">
    <source>
        <dbReference type="ARBA" id="ARBA00022840"/>
    </source>
</evidence>
<protein>
    <submittedName>
        <fullName evidence="7">Iron complex transport system ATP-binding protein</fullName>
    </submittedName>
</protein>
<evidence type="ECO:0000313" key="7">
    <source>
        <dbReference type="EMBL" id="ETR66627.1"/>
    </source>
</evidence>
<dbReference type="InterPro" id="IPR027417">
    <property type="entry name" value="P-loop_NTPase"/>
</dbReference>
<dbReference type="InterPro" id="IPR003593">
    <property type="entry name" value="AAA+_ATPase"/>
</dbReference>
<dbReference type="CDD" id="cd03214">
    <property type="entry name" value="ABC_Iron-Siderophores_B12_Hemin"/>
    <property type="match status" value="1"/>
</dbReference>
<evidence type="ECO:0000256" key="2">
    <source>
        <dbReference type="ARBA" id="ARBA00022741"/>
    </source>
</evidence>
<comment type="caution">
    <text evidence="7">The sequence shown here is derived from an EMBL/GenBank/DDBJ whole genome shotgun (WGS) entry which is preliminary data.</text>
</comment>
<evidence type="ECO:0000259" key="6">
    <source>
        <dbReference type="PROSITE" id="PS50893"/>
    </source>
</evidence>
<organism evidence="7 8">
    <name type="scientific">Candidatus Magnetoglobus multicellularis str. Araruama</name>
    <dbReference type="NCBI Taxonomy" id="890399"/>
    <lineage>
        <taxon>Bacteria</taxon>
        <taxon>Pseudomonadati</taxon>
        <taxon>Thermodesulfobacteriota</taxon>
        <taxon>Desulfobacteria</taxon>
        <taxon>Desulfobacterales</taxon>
        <taxon>Desulfobacteraceae</taxon>
        <taxon>Candidatus Magnetoglobus</taxon>
    </lineage>
</organism>
<proteinExistence type="predicted"/>
<dbReference type="GO" id="GO:0016887">
    <property type="term" value="F:ATP hydrolysis activity"/>
    <property type="evidence" value="ECO:0007669"/>
    <property type="project" value="InterPro"/>
</dbReference>
<reference evidence="8" key="1">
    <citation type="submission" date="2012-11" db="EMBL/GenBank/DDBJ databases">
        <authorList>
            <person name="Lucero-Rivera Y.E."/>
            <person name="Tovar-Ramirez D."/>
        </authorList>
    </citation>
    <scope>NUCLEOTIDE SEQUENCE [LARGE SCALE GENOMIC DNA]</scope>
    <source>
        <strain evidence="8">Araruama</strain>
    </source>
</reference>
<dbReference type="AlphaFoldDB" id="A0A1V1NVJ5"/>
<evidence type="ECO:0000256" key="1">
    <source>
        <dbReference type="ARBA" id="ARBA00022448"/>
    </source>
</evidence>
<feature type="domain" description="ABC transporter" evidence="6">
    <location>
        <begin position="8"/>
        <end position="244"/>
    </location>
</feature>
<dbReference type="InterPro" id="IPR003439">
    <property type="entry name" value="ABC_transporter-like_ATP-bd"/>
</dbReference>
<dbReference type="FunFam" id="3.40.50.300:FF:000134">
    <property type="entry name" value="Iron-enterobactin ABC transporter ATP-binding protein"/>
    <property type="match status" value="1"/>
</dbReference>
<evidence type="ECO:0000256" key="5">
    <source>
        <dbReference type="ARBA" id="ARBA00037066"/>
    </source>
</evidence>
<accession>A0A1V1NVJ5</accession>
<feature type="non-terminal residue" evidence="7">
    <location>
        <position position="256"/>
    </location>
</feature>
<evidence type="ECO:0000313" key="8">
    <source>
        <dbReference type="Proteomes" id="UP000189670"/>
    </source>
</evidence>
<dbReference type="PROSITE" id="PS50893">
    <property type="entry name" value="ABC_TRANSPORTER_2"/>
    <property type="match status" value="1"/>
</dbReference>
<name>A0A1V1NVJ5_9BACT</name>